<reference evidence="2" key="1">
    <citation type="submission" date="2024-03" db="EMBL/GenBank/DDBJ databases">
        <title>Chitinophaga horti sp. nov., isolated from garden soil.</title>
        <authorList>
            <person name="Lee D.S."/>
            <person name="Han D.M."/>
            <person name="Baek J.H."/>
            <person name="Choi D.G."/>
            <person name="Jeon J.H."/>
            <person name="Jeon C.O."/>
        </authorList>
    </citation>
    <scope>NUCLEOTIDE SEQUENCE [LARGE SCALE GENOMIC DNA]</scope>
    <source>
        <strain evidence="2">GPA1</strain>
    </source>
</reference>
<proteinExistence type="predicted"/>
<gene>
    <name evidence="1" type="ORF">WJU16_16650</name>
</gene>
<name>A0ABZ2YIV8_9BACT</name>
<protein>
    <recommendedName>
        <fullName evidence="3">Carboxypeptidase regulatory-like domain-containing protein</fullName>
    </recommendedName>
</protein>
<accession>A0ABZ2YIV8</accession>
<evidence type="ECO:0008006" key="3">
    <source>
        <dbReference type="Google" id="ProtNLM"/>
    </source>
</evidence>
<organism evidence="1 2">
    <name type="scientific">Chitinophaga pollutisoli</name>
    <dbReference type="NCBI Taxonomy" id="3133966"/>
    <lineage>
        <taxon>Bacteria</taxon>
        <taxon>Pseudomonadati</taxon>
        <taxon>Bacteroidota</taxon>
        <taxon>Chitinophagia</taxon>
        <taxon>Chitinophagales</taxon>
        <taxon>Chitinophagaceae</taxon>
        <taxon>Chitinophaga</taxon>
    </lineage>
</organism>
<dbReference type="EMBL" id="CP149822">
    <property type="protein sequence ID" value="WZN39632.1"/>
    <property type="molecule type" value="Genomic_DNA"/>
</dbReference>
<evidence type="ECO:0000313" key="1">
    <source>
        <dbReference type="EMBL" id="WZN39632.1"/>
    </source>
</evidence>
<evidence type="ECO:0000313" key="2">
    <source>
        <dbReference type="Proteomes" id="UP001485459"/>
    </source>
</evidence>
<keyword evidence="2" id="KW-1185">Reference proteome</keyword>
<dbReference type="Proteomes" id="UP001485459">
    <property type="component" value="Chromosome"/>
</dbReference>
<sequence>MRLIYHAIFPAIFPASIFTGGPAAFGQTGASGPVIRAVIADSASRHAMPYVTIGVLDEKDAPVAAAYSKENVALSLQLPGRGHYRLVISSVGHRPLQLTLNATNGAHSMADTLFLSASLRQLGEVQVVARKQLIEQKPGMLVYNAGNDIGNKGGAAADVIRKAPALNVDPQGNVYPSVLITRVYLPGLRLPMRKRPSFWVYAPAFVPRMVTAASDSGSPEADLTWPETAEVDCATAIVEKQLHTNGIINSLISLNI</sequence>